<keyword evidence="1 5" id="KW-0645">Protease</keyword>
<dbReference type="OMA" id="RIAIHEK"/>
<gene>
    <name evidence="8" type="ORF">DAPPUDRAFT_225511</name>
</gene>
<dbReference type="PANTHER" id="PTHR24253:SF148">
    <property type="entry name" value="CLIP-DOMAIN SERINE PROTEASE"/>
    <property type="match status" value="1"/>
</dbReference>
<dbReference type="Gene3D" id="2.40.10.10">
    <property type="entry name" value="Trypsin-like serine proteases"/>
    <property type="match status" value="1"/>
</dbReference>
<dbReference type="InterPro" id="IPR009003">
    <property type="entry name" value="Peptidase_S1_PA"/>
</dbReference>
<dbReference type="PRINTS" id="PR00722">
    <property type="entry name" value="CHYMOTRYPSIN"/>
</dbReference>
<dbReference type="InterPro" id="IPR018114">
    <property type="entry name" value="TRYPSIN_HIS"/>
</dbReference>
<dbReference type="InterPro" id="IPR033116">
    <property type="entry name" value="TRYPSIN_SER"/>
</dbReference>
<dbReference type="FunFam" id="2.40.10.10:FF:000060">
    <property type="entry name" value="Acrosin"/>
    <property type="match status" value="1"/>
</dbReference>
<dbReference type="GO" id="GO:0004252">
    <property type="term" value="F:serine-type endopeptidase activity"/>
    <property type="evidence" value="ECO:0007669"/>
    <property type="project" value="InterPro"/>
</dbReference>
<dbReference type="eggNOG" id="KOG3627">
    <property type="taxonomic scope" value="Eukaryota"/>
</dbReference>
<dbReference type="InParanoid" id="E9GQ29"/>
<keyword evidence="4" id="KW-1015">Disulfide bond</keyword>
<evidence type="ECO:0000256" key="6">
    <source>
        <dbReference type="SAM" id="Phobius"/>
    </source>
</evidence>
<dbReference type="InterPro" id="IPR043504">
    <property type="entry name" value="Peptidase_S1_PA_chymotrypsin"/>
</dbReference>
<evidence type="ECO:0000256" key="2">
    <source>
        <dbReference type="ARBA" id="ARBA00022801"/>
    </source>
</evidence>
<keyword evidence="2 5" id="KW-0378">Hydrolase</keyword>
<keyword evidence="3 5" id="KW-0720">Serine protease</keyword>
<evidence type="ECO:0000259" key="7">
    <source>
        <dbReference type="PROSITE" id="PS50240"/>
    </source>
</evidence>
<keyword evidence="6" id="KW-1133">Transmembrane helix</keyword>
<dbReference type="SUPFAM" id="SSF50494">
    <property type="entry name" value="Trypsin-like serine proteases"/>
    <property type="match status" value="1"/>
</dbReference>
<evidence type="ECO:0000313" key="9">
    <source>
        <dbReference type="Proteomes" id="UP000000305"/>
    </source>
</evidence>
<dbReference type="GO" id="GO:0005615">
    <property type="term" value="C:extracellular space"/>
    <property type="evidence" value="ECO:0000318"/>
    <property type="project" value="GO_Central"/>
</dbReference>
<accession>E9GQ29</accession>
<dbReference type="EMBL" id="GL732558">
    <property type="protein sequence ID" value="EFX78209.1"/>
    <property type="molecule type" value="Genomic_DNA"/>
</dbReference>
<dbReference type="SMART" id="SM00020">
    <property type="entry name" value="Tryp_SPc"/>
    <property type="match status" value="1"/>
</dbReference>
<evidence type="ECO:0000256" key="5">
    <source>
        <dbReference type="RuleBase" id="RU363034"/>
    </source>
</evidence>
<dbReference type="PhylomeDB" id="E9GQ29"/>
<evidence type="ECO:0000256" key="3">
    <source>
        <dbReference type="ARBA" id="ARBA00022825"/>
    </source>
</evidence>
<dbReference type="PANTHER" id="PTHR24253">
    <property type="entry name" value="TRANSMEMBRANE PROTEASE SERINE"/>
    <property type="match status" value="1"/>
</dbReference>
<dbReference type="PROSITE" id="PS00135">
    <property type="entry name" value="TRYPSIN_SER"/>
    <property type="match status" value="1"/>
</dbReference>
<dbReference type="GO" id="GO:0045087">
    <property type="term" value="P:innate immune response"/>
    <property type="evidence" value="ECO:0000318"/>
    <property type="project" value="GO_Central"/>
</dbReference>
<dbReference type="PROSITE" id="PS50240">
    <property type="entry name" value="TRYPSIN_DOM"/>
    <property type="match status" value="1"/>
</dbReference>
<keyword evidence="6" id="KW-0812">Transmembrane</keyword>
<dbReference type="InterPro" id="IPR001314">
    <property type="entry name" value="Peptidase_S1A"/>
</dbReference>
<sequence length="304" mass="34153">MLQQNYRKMAKHLPSTRTAIIFLIATLLLFYFYSSSEYSIQKTTGYEWQEPEQLEASDSMRMTDSDVAKANQYPYMVAIIEFDPETEAYSQFSCGGSLISRTHVLTAAHCVVDDENEAIEIDQMVVFLGVHFINETTTDAQSRRKVRRIAIHEKYDPDTYNNDIAILTLDSPVKFTKKVKPVCLPLQGSNDQYEGRMAIVKGWGATEEDGNSSQVLLHAEKAIISNSQCQEIYGEANITTRMMCAYRPGKDSCQGDSGGPMVIESNDLDENNTIDAINKLVGNRKKDCQWIQVGIVSWGDGALR</sequence>
<name>E9GQ29_DAPPU</name>
<evidence type="ECO:0000313" key="8">
    <source>
        <dbReference type="EMBL" id="EFX78209.1"/>
    </source>
</evidence>
<evidence type="ECO:0000256" key="1">
    <source>
        <dbReference type="ARBA" id="ARBA00022670"/>
    </source>
</evidence>
<dbReference type="Proteomes" id="UP000000305">
    <property type="component" value="Unassembled WGS sequence"/>
</dbReference>
<proteinExistence type="predicted"/>
<evidence type="ECO:0000256" key="4">
    <source>
        <dbReference type="ARBA" id="ARBA00023157"/>
    </source>
</evidence>
<dbReference type="Pfam" id="PF00089">
    <property type="entry name" value="Trypsin"/>
    <property type="match status" value="1"/>
</dbReference>
<keyword evidence="9" id="KW-1185">Reference proteome</keyword>
<dbReference type="STRING" id="6669.E9GQ29"/>
<dbReference type="OrthoDB" id="546450at2759"/>
<reference evidence="8 9" key="1">
    <citation type="journal article" date="2011" name="Science">
        <title>The ecoresponsive genome of Daphnia pulex.</title>
        <authorList>
            <person name="Colbourne J.K."/>
            <person name="Pfrender M.E."/>
            <person name="Gilbert D."/>
            <person name="Thomas W.K."/>
            <person name="Tucker A."/>
            <person name="Oakley T.H."/>
            <person name="Tokishita S."/>
            <person name="Aerts A."/>
            <person name="Arnold G.J."/>
            <person name="Basu M.K."/>
            <person name="Bauer D.J."/>
            <person name="Caceres C.E."/>
            <person name="Carmel L."/>
            <person name="Casola C."/>
            <person name="Choi J.H."/>
            <person name="Detter J.C."/>
            <person name="Dong Q."/>
            <person name="Dusheyko S."/>
            <person name="Eads B.D."/>
            <person name="Frohlich T."/>
            <person name="Geiler-Samerotte K.A."/>
            <person name="Gerlach D."/>
            <person name="Hatcher P."/>
            <person name="Jogdeo S."/>
            <person name="Krijgsveld J."/>
            <person name="Kriventseva E.V."/>
            <person name="Kultz D."/>
            <person name="Laforsch C."/>
            <person name="Lindquist E."/>
            <person name="Lopez J."/>
            <person name="Manak J.R."/>
            <person name="Muller J."/>
            <person name="Pangilinan J."/>
            <person name="Patwardhan R.P."/>
            <person name="Pitluck S."/>
            <person name="Pritham E.J."/>
            <person name="Rechtsteiner A."/>
            <person name="Rho M."/>
            <person name="Rogozin I.B."/>
            <person name="Sakarya O."/>
            <person name="Salamov A."/>
            <person name="Schaack S."/>
            <person name="Shapiro H."/>
            <person name="Shiga Y."/>
            <person name="Skalitzky C."/>
            <person name="Smith Z."/>
            <person name="Souvorov A."/>
            <person name="Sung W."/>
            <person name="Tang Z."/>
            <person name="Tsuchiya D."/>
            <person name="Tu H."/>
            <person name="Vos H."/>
            <person name="Wang M."/>
            <person name="Wolf Y.I."/>
            <person name="Yamagata H."/>
            <person name="Yamada T."/>
            <person name="Ye Y."/>
            <person name="Shaw J.R."/>
            <person name="Andrews J."/>
            <person name="Crease T.J."/>
            <person name="Tang H."/>
            <person name="Lucas S.M."/>
            <person name="Robertson H.M."/>
            <person name="Bork P."/>
            <person name="Koonin E.V."/>
            <person name="Zdobnov E.M."/>
            <person name="Grigoriev I.V."/>
            <person name="Lynch M."/>
            <person name="Boore J.L."/>
        </authorList>
    </citation>
    <scope>NUCLEOTIDE SEQUENCE [LARGE SCALE GENOMIC DNA]</scope>
</reference>
<dbReference type="GO" id="GO:0006508">
    <property type="term" value="P:proteolysis"/>
    <property type="evidence" value="ECO:0007669"/>
    <property type="project" value="UniProtKB-KW"/>
</dbReference>
<dbReference type="HOGENOM" id="CLU_006842_7_6_1"/>
<dbReference type="CDD" id="cd00190">
    <property type="entry name" value="Tryp_SPc"/>
    <property type="match status" value="1"/>
</dbReference>
<dbReference type="InterPro" id="IPR001254">
    <property type="entry name" value="Trypsin_dom"/>
</dbReference>
<dbReference type="KEGG" id="dpx:DAPPUDRAFT_225511"/>
<feature type="transmembrane region" description="Helical" evidence="6">
    <location>
        <begin position="12"/>
        <end position="33"/>
    </location>
</feature>
<feature type="domain" description="Peptidase S1" evidence="7">
    <location>
        <begin position="62"/>
        <end position="304"/>
    </location>
</feature>
<keyword evidence="6" id="KW-0472">Membrane</keyword>
<dbReference type="AlphaFoldDB" id="E9GQ29"/>
<dbReference type="PROSITE" id="PS00134">
    <property type="entry name" value="TRYPSIN_HIS"/>
    <property type="match status" value="1"/>
</dbReference>
<organism evidence="8 9">
    <name type="scientific">Daphnia pulex</name>
    <name type="common">Water flea</name>
    <dbReference type="NCBI Taxonomy" id="6669"/>
    <lineage>
        <taxon>Eukaryota</taxon>
        <taxon>Metazoa</taxon>
        <taxon>Ecdysozoa</taxon>
        <taxon>Arthropoda</taxon>
        <taxon>Crustacea</taxon>
        <taxon>Branchiopoda</taxon>
        <taxon>Diplostraca</taxon>
        <taxon>Cladocera</taxon>
        <taxon>Anomopoda</taxon>
        <taxon>Daphniidae</taxon>
        <taxon>Daphnia</taxon>
    </lineage>
</organism>
<protein>
    <recommendedName>
        <fullName evidence="7">Peptidase S1 domain-containing protein</fullName>
    </recommendedName>
</protein>
<dbReference type="FunCoup" id="E9GQ29">
    <property type="interactions" value="147"/>
</dbReference>